<feature type="region of interest" description="Disordered" evidence="5">
    <location>
        <begin position="168"/>
        <end position="209"/>
    </location>
</feature>
<dbReference type="Proteomes" id="UP000823388">
    <property type="component" value="Chromosome 8N"/>
</dbReference>
<organism evidence="7 8">
    <name type="scientific">Panicum virgatum</name>
    <name type="common">Blackwell switchgrass</name>
    <dbReference type="NCBI Taxonomy" id="38727"/>
    <lineage>
        <taxon>Eukaryota</taxon>
        <taxon>Viridiplantae</taxon>
        <taxon>Streptophyta</taxon>
        <taxon>Embryophyta</taxon>
        <taxon>Tracheophyta</taxon>
        <taxon>Spermatophyta</taxon>
        <taxon>Magnoliopsida</taxon>
        <taxon>Liliopsida</taxon>
        <taxon>Poales</taxon>
        <taxon>Poaceae</taxon>
        <taxon>PACMAD clade</taxon>
        <taxon>Panicoideae</taxon>
        <taxon>Panicodae</taxon>
        <taxon>Paniceae</taxon>
        <taxon>Panicinae</taxon>
        <taxon>Panicum</taxon>
        <taxon>Panicum sect. Hiantes</taxon>
    </lineage>
</organism>
<feature type="compositionally biased region" description="Low complexity" evidence="5">
    <location>
        <begin position="176"/>
        <end position="194"/>
    </location>
</feature>
<dbReference type="InterPro" id="IPR036093">
    <property type="entry name" value="NAC_dom_sf"/>
</dbReference>
<evidence type="ECO:0000313" key="7">
    <source>
        <dbReference type="EMBL" id="KAG2556202.1"/>
    </source>
</evidence>
<evidence type="ECO:0000259" key="6">
    <source>
        <dbReference type="PROSITE" id="PS51005"/>
    </source>
</evidence>
<reference evidence="7" key="1">
    <citation type="submission" date="2020-05" db="EMBL/GenBank/DDBJ databases">
        <title>WGS assembly of Panicum virgatum.</title>
        <authorList>
            <person name="Lovell J.T."/>
            <person name="Jenkins J."/>
            <person name="Shu S."/>
            <person name="Juenger T.E."/>
            <person name="Schmutz J."/>
        </authorList>
    </citation>
    <scope>NUCLEOTIDE SEQUENCE</scope>
    <source>
        <strain evidence="7">AP13</strain>
    </source>
</reference>
<gene>
    <name evidence="7" type="ORF">PVAP13_8NG067700</name>
</gene>
<keyword evidence="1" id="KW-0805">Transcription regulation</keyword>
<evidence type="ECO:0000313" key="8">
    <source>
        <dbReference type="Proteomes" id="UP000823388"/>
    </source>
</evidence>
<feature type="domain" description="NAC" evidence="6">
    <location>
        <begin position="10"/>
        <end position="167"/>
    </location>
</feature>
<comment type="caution">
    <text evidence="7">The sequence shown here is derived from an EMBL/GenBank/DDBJ whole genome shotgun (WGS) entry which is preliminary data.</text>
</comment>
<keyword evidence="3" id="KW-0804">Transcription</keyword>
<evidence type="ECO:0000256" key="5">
    <source>
        <dbReference type="SAM" id="MobiDB-lite"/>
    </source>
</evidence>
<evidence type="ECO:0000256" key="2">
    <source>
        <dbReference type="ARBA" id="ARBA00023125"/>
    </source>
</evidence>
<proteinExistence type="predicted"/>
<dbReference type="AlphaFoldDB" id="A0A8T0P7Q2"/>
<dbReference type="InterPro" id="IPR003441">
    <property type="entry name" value="NAC-dom"/>
</dbReference>
<dbReference type="EMBL" id="CM029052">
    <property type="protein sequence ID" value="KAG2556202.1"/>
    <property type="molecule type" value="Genomic_DNA"/>
</dbReference>
<dbReference type="PANTHER" id="PTHR31719:SF88">
    <property type="entry name" value="OS07G0272700 PROTEIN"/>
    <property type="match status" value="1"/>
</dbReference>
<sequence length="334" mass="35880">MEAYRFGFDLPPANKFDPTDADIVAHYLLPRVVGFPNPHGHAIIDADPCSCPPWEFMRRHGHADSDHAFFFGRPRPADPKKRVERAVDPGEDGVGGTWDGQKSEATRLVLSRAGGGAARLEVRYKRHNLSYYHGPQKIKTSGWVMYDYQIVDPPHLSGIILHRVKITDRRKKEQGKQQQQQQAGAGAGAGHQVVPPGPDQPGPSNYCEVQEYGGVTEDTGGCYAAAAGHQVVPPGPDQPGPSNYCEVQEYGGAVGDTGGCYAAPAGGNNNYLHDGGVIGETGGYYYVDDDGSQYLNQDLSCYMYHGDGSGGDGDCFFNVGDDNSFQCPDGGNAG</sequence>
<dbReference type="PROSITE" id="PS51005">
    <property type="entry name" value="NAC"/>
    <property type="match status" value="1"/>
</dbReference>
<evidence type="ECO:0000256" key="1">
    <source>
        <dbReference type="ARBA" id="ARBA00023015"/>
    </source>
</evidence>
<keyword evidence="4" id="KW-0539">Nucleus</keyword>
<dbReference type="GO" id="GO:0003677">
    <property type="term" value="F:DNA binding"/>
    <property type="evidence" value="ECO:0007669"/>
    <property type="project" value="UniProtKB-KW"/>
</dbReference>
<keyword evidence="8" id="KW-1185">Reference proteome</keyword>
<dbReference type="GO" id="GO:0006355">
    <property type="term" value="P:regulation of DNA-templated transcription"/>
    <property type="evidence" value="ECO:0007669"/>
    <property type="project" value="InterPro"/>
</dbReference>
<dbReference type="SUPFAM" id="SSF101941">
    <property type="entry name" value="NAC domain"/>
    <property type="match status" value="1"/>
</dbReference>
<protein>
    <recommendedName>
        <fullName evidence="6">NAC domain-containing protein</fullName>
    </recommendedName>
</protein>
<evidence type="ECO:0000256" key="4">
    <source>
        <dbReference type="ARBA" id="ARBA00023242"/>
    </source>
</evidence>
<dbReference type="Gene3D" id="2.170.150.80">
    <property type="entry name" value="NAC domain"/>
    <property type="match status" value="1"/>
</dbReference>
<evidence type="ECO:0000256" key="3">
    <source>
        <dbReference type="ARBA" id="ARBA00023163"/>
    </source>
</evidence>
<dbReference type="PANTHER" id="PTHR31719">
    <property type="entry name" value="NAC TRANSCRIPTION FACTOR 56"/>
    <property type="match status" value="1"/>
</dbReference>
<keyword evidence="2" id="KW-0238">DNA-binding</keyword>
<dbReference type="Pfam" id="PF02365">
    <property type="entry name" value="NAM"/>
    <property type="match status" value="1"/>
</dbReference>
<name>A0A8T0P7Q2_PANVG</name>
<accession>A0A8T0P7Q2</accession>